<feature type="domain" description="HAMP" evidence="11">
    <location>
        <begin position="220"/>
        <end position="272"/>
    </location>
</feature>
<dbReference type="InterPro" id="IPR004358">
    <property type="entry name" value="Sig_transdc_His_kin-like_C"/>
</dbReference>
<dbReference type="EMBL" id="SLUO01000024">
    <property type="protein sequence ID" value="TCL53881.1"/>
    <property type="molecule type" value="Genomic_DNA"/>
</dbReference>
<dbReference type="FunFam" id="1.10.287.130:FF:000001">
    <property type="entry name" value="Two-component sensor histidine kinase"/>
    <property type="match status" value="1"/>
</dbReference>
<dbReference type="SMART" id="SM00304">
    <property type="entry name" value="HAMP"/>
    <property type="match status" value="1"/>
</dbReference>
<dbReference type="AlphaFoldDB" id="A0A4R1QM87"/>
<comment type="caution">
    <text evidence="12">The sequence shown here is derived from an EMBL/GenBank/DDBJ whole genome shotgun (WGS) entry which is preliminary data.</text>
</comment>
<keyword evidence="4" id="KW-0597">Phosphoprotein</keyword>
<evidence type="ECO:0000256" key="6">
    <source>
        <dbReference type="ARBA" id="ARBA00022777"/>
    </source>
</evidence>
<feature type="transmembrane region" description="Helical" evidence="9">
    <location>
        <begin position="37"/>
        <end position="56"/>
    </location>
</feature>
<keyword evidence="9" id="KW-0812">Transmembrane</keyword>
<keyword evidence="9" id="KW-0472">Membrane</keyword>
<dbReference type="Gene3D" id="1.10.287.130">
    <property type="match status" value="1"/>
</dbReference>
<gene>
    <name evidence="12" type="ORF">EDD76_1242</name>
</gene>
<feature type="coiled-coil region" evidence="8">
    <location>
        <begin position="260"/>
        <end position="294"/>
    </location>
</feature>
<dbReference type="PANTHER" id="PTHR45453:SF3">
    <property type="entry name" value="HISTIDINE KINASE"/>
    <property type="match status" value="1"/>
</dbReference>
<dbReference type="InterPro" id="IPR036097">
    <property type="entry name" value="HisK_dim/P_sf"/>
</dbReference>
<dbReference type="SUPFAM" id="SSF55874">
    <property type="entry name" value="ATPase domain of HSP90 chaperone/DNA topoisomerase II/histidine kinase"/>
    <property type="match status" value="1"/>
</dbReference>
<keyword evidence="7" id="KW-0902">Two-component regulatory system</keyword>
<dbReference type="PROSITE" id="PS50109">
    <property type="entry name" value="HIS_KIN"/>
    <property type="match status" value="1"/>
</dbReference>
<evidence type="ECO:0000259" key="10">
    <source>
        <dbReference type="PROSITE" id="PS50109"/>
    </source>
</evidence>
<dbReference type="InterPro" id="IPR003594">
    <property type="entry name" value="HATPase_dom"/>
</dbReference>
<dbReference type="Gene3D" id="6.10.340.10">
    <property type="match status" value="1"/>
</dbReference>
<dbReference type="STRING" id="1469948.GCA_000732725_01091"/>
<evidence type="ECO:0000256" key="1">
    <source>
        <dbReference type="ARBA" id="ARBA00000085"/>
    </source>
</evidence>
<dbReference type="CDD" id="cd00082">
    <property type="entry name" value="HisKA"/>
    <property type="match status" value="1"/>
</dbReference>
<evidence type="ECO:0000313" key="13">
    <source>
        <dbReference type="Proteomes" id="UP000295718"/>
    </source>
</evidence>
<keyword evidence="6" id="KW-0418">Kinase</keyword>
<dbReference type="SUPFAM" id="SSF158472">
    <property type="entry name" value="HAMP domain-like"/>
    <property type="match status" value="1"/>
</dbReference>
<dbReference type="Gene3D" id="3.30.565.10">
    <property type="entry name" value="Histidine kinase-like ATPase, C-terminal domain"/>
    <property type="match status" value="1"/>
</dbReference>
<accession>A0A4R1QM87</accession>
<evidence type="ECO:0000256" key="4">
    <source>
        <dbReference type="ARBA" id="ARBA00022553"/>
    </source>
</evidence>
<evidence type="ECO:0000256" key="5">
    <source>
        <dbReference type="ARBA" id="ARBA00022679"/>
    </source>
</evidence>
<comment type="catalytic activity">
    <reaction evidence="1">
        <text>ATP + protein L-histidine = ADP + protein N-phospho-L-histidine.</text>
        <dbReference type="EC" id="2.7.13.3"/>
    </reaction>
</comment>
<evidence type="ECO:0000256" key="7">
    <source>
        <dbReference type="ARBA" id="ARBA00023012"/>
    </source>
</evidence>
<dbReference type="InterPro" id="IPR003660">
    <property type="entry name" value="HAMP_dom"/>
</dbReference>
<comment type="subcellular location">
    <subcellularLocation>
        <location evidence="2">Membrane</location>
    </subcellularLocation>
</comment>
<evidence type="ECO:0000256" key="2">
    <source>
        <dbReference type="ARBA" id="ARBA00004370"/>
    </source>
</evidence>
<dbReference type="InterPro" id="IPR036890">
    <property type="entry name" value="HATPase_C_sf"/>
</dbReference>
<dbReference type="SMART" id="SM00387">
    <property type="entry name" value="HATPase_c"/>
    <property type="match status" value="1"/>
</dbReference>
<dbReference type="SMART" id="SM00388">
    <property type="entry name" value="HisKA"/>
    <property type="match status" value="1"/>
</dbReference>
<feature type="transmembrane region" description="Helical" evidence="9">
    <location>
        <begin position="199"/>
        <end position="218"/>
    </location>
</feature>
<evidence type="ECO:0000256" key="8">
    <source>
        <dbReference type="SAM" id="Coils"/>
    </source>
</evidence>
<dbReference type="Proteomes" id="UP000295718">
    <property type="component" value="Unassembled WGS sequence"/>
</dbReference>
<dbReference type="InterPro" id="IPR050351">
    <property type="entry name" value="BphY/WalK/GraS-like"/>
</dbReference>
<reference evidence="12 13" key="1">
    <citation type="submission" date="2019-03" db="EMBL/GenBank/DDBJ databases">
        <title>Genomic Encyclopedia of Type Strains, Phase IV (KMG-IV): sequencing the most valuable type-strain genomes for metagenomic binning, comparative biology and taxonomic classification.</title>
        <authorList>
            <person name="Goeker M."/>
        </authorList>
    </citation>
    <scope>NUCLEOTIDE SEQUENCE [LARGE SCALE GENOMIC DNA]</scope>
    <source>
        <strain evidence="12 13">DSM 100556</strain>
    </source>
</reference>
<keyword evidence="9" id="KW-1133">Transmembrane helix</keyword>
<dbReference type="GO" id="GO:0005886">
    <property type="term" value="C:plasma membrane"/>
    <property type="evidence" value="ECO:0007669"/>
    <property type="project" value="TreeGrafter"/>
</dbReference>
<protein>
    <recommendedName>
        <fullName evidence="3">histidine kinase</fullName>
        <ecNumber evidence="3">2.7.13.3</ecNumber>
    </recommendedName>
</protein>
<evidence type="ECO:0000256" key="9">
    <source>
        <dbReference type="SAM" id="Phobius"/>
    </source>
</evidence>
<evidence type="ECO:0000259" key="11">
    <source>
        <dbReference type="PROSITE" id="PS50885"/>
    </source>
</evidence>
<sequence>MPRHVYKVEGKDFSTIDFEFAKTDMGYKMKYSIKRQFATIFIGLMTATILLCWFINSTFLGEYYLNNKMNALKNAYAVINRAANAGNILSEEFGIQIQKIAEKYNINLIVLDADSQMRITFSSDPETMSRRLWDNFFNSASSSSVILEENSLYSVQRMVDSRTMTEYVEMWGVLDNGNIFLLRSALEGIQDSVSIANRFLAYVGIGAAVISGIVILMVSRKVTEPILELADISERMIHLDFDAKYYGNSRTEIALLGNNINELSNTLEGTISELKTANNELQKDIEKKNEIDEMRKEFLSNVSHELKTPIALIQGYAEGLKEGINDDAESREFYCDVIIDESNKMNTMVKKLLTLNQLEFGNDVVSMERFDIAALIRNYIQSAEILTKQKEISVYFHEQESIFVWGDEFKTEEVFANYFSNAINHVAGEKIIDIKLKKMEDKVRISVFNTGEQIPQESLSHLWEKFYKVDKARTRAYGGSGVGLSIVKAIMESMNQECGVMNYDNGVEFWFELAAR</sequence>
<organism evidence="12 13">
    <name type="scientific">Kineothrix alysoides</name>
    <dbReference type="NCBI Taxonomy" id="1469948"/>
    <lineage>
        <taxon>Bacteria</taxon>
        <taxon>Bacillati</taxon>
        <taxon>Bacillota</taxon>
        <taxon>Clostridia</taxon>
        <taxon>Lachnospirales</taxon>
        <taxon>Lachnospiraceae</taxon>
        <taxon>Kineothrix</taxon>
    </lineage>
</organism>
<name>A0A4R1QM87_9FIRM</name>
<dbReference type="PANTHER" id="PTHR45453">
    <property type="entry name" value="PHOSPHATE REGULON SENSOR PROTEIN PHOR"/>
    <property type="match status" value="1"/>
</dbReference>
<dbReference type="GO" id="GO:0000155">
    <property type="term" value="F:phosphorelay sensor kinase activity"/>
    <property type="evidence" value="ECO:0007669"/>
    <property type="project" value="InterPro"/>
</dbReference>
<evidence type="ECO:0000256" key="3">
    <source>
        <dbReference type="ARBA" id="ARBA00012438"/>
    </source>
</evidence>
<dbReference type="EC" id="2.7.13.3" evidence="3"/>
<keyword evidence="5" id="KW-0808">Transferase</keyword>
<dbReference type="SUPFAM" id="SSF47384">
    <property type="entry name" value="Homodimeric domain of signal transducing histidine kinase"/>
    <property type="match status" value="1"/>
</dbReference>
<keyword evidence="13" id="KW-1185">Reference proteome</keyword>
<keyword evidence="8" id="KW-0175">Coiled coil</keyword>
<dbReference type="PROSITE" id="PS50885">
    <property type="entry name" value="HAMP"/>
    <property type="match status" value="1"/>
</dbReference>
<feature type="domain" description="Histidine kinase" evidence="10">
    <location>
        <begin position="301"/>
        <end position="516"/>
    </location>
</feature>
<dbReference type="InterPro" id="IPR003661">
    <property type="entry name" value="HisK_dim/P_dom"/>
</dbReference>
<proteinExistence type="predicted"/>
<evidence type="ECO:0000313" key="12">
    <source>
        <dbReference type="EMBL" id="TCL53881.1"/>
    </source>
</evidence>
<dbReference type="Pfam" id="PF00512">
    <property type="entry name" value="HisKA"/>
    <property type="match status" value="1"/>
</dbReference>
<dbReference type="Pfam" id="PF02518">
    <property type="entry name" value="HATPase_c"/>
    <property type="match status" value="1"/>
</dbReference>
<dbReference type="GO" id="GO:0016036">
    <property type="term" value="P:cellular response to phosphate starvation"/>
    <property type="evidence" value="ECO:0007669"/>
    <property type="project" value="TreeGrafter"/>
</dbReference>
<dbReference type="PRINTS" id="PR00344">
    <property type="entry name" value="BCTRLSENSOR"/>
</dbReference>
<dbReference type="InterPro" id="IPR005467">
    <property type="entry name" value="His_kinase_dom"/>
</dbReference>
<dbReference type="GO" id="GO:0004721">
    <property type="term" value="F:phosphoprotein phosphatase activity"/>
    <property type="evidence" value="ECO:0007669"/>
    <property type="project" value="TreeGrafter"/>
</dbReference>